<dbReference type="Proteomes" id="UP001469553">
    <property type="component" value="Unassembled WGS sequence"/>
</dbReference>
<proteinExistence type="predicted"/>
<name>A0ABV0ZTZ2_9TELE</name>
<keyword evidence="2" id="KW-1185">Reference proteome</keyword>
<evidence type="ECO:0000313" key="2">
    <source>
        <dbReference type="Proteomes" id="UP001469553"/>
    </source>
</evidence>
<dbReference type="EMBL" id="JAHRIP010074187">
    <property type="protein sequence ID" value="MEQ2309506.1"/>
    <property type="molecule type" value="Genomic_DNA"/>
</dbReference>
<gene>
    <name evidence="1" type="ORF">AMECASPLE_039476</name>
</gene>
<reference evidence="1 2" key="1">
    <citation type="submission" date="2021-06" db="EMBL/GenBank/DDBJ databases">
        <authorList>
            <person name="Palmer J.M."/>
        </authorList>
    </citation>
    <scope>NUCLEOTIDE SEQUENCE [LARGE SCALE GENOMIC DNA]</scope>
    <source>
        <strain evidence="1 2">AS_MEX2019</strain>
        <tissue evidence="1">Muscle</tissue>
    </source>
</reference>
<organism evidence="1 2">
    <name type="scientific">Ameca splendens</name>
    <dbReference type="NCBI Taxonomy" id="208324"/>
    <lineage>
        <taxon>Eukaryota</taxon>
        <taxon>Metazoa</taxon>
        <taxon>Chordata</taxon>
        <taxon>Craniata</taxon>
        <taxon>Vertebrata</taxon>
        <taxon>Euteleostomi</taxon>
        <taxon>Actinopterygii</taxon>
        <taxon>Neopterygii</taxon>
        <taxon>Teleostei</taxon>
        <taxon>Neoteleostei</taxon>
        <taxon>Acanthomorphata</taxon>
        <taxon>Ovalentaria</taxon>
        <taxon>Atherinomorphae</taxon>
        <taxon>Cyprinodontiformes</taxon>
        <taxon>Goodeidae</taxon>
        <taxon>Ameca</taxon>
    </lineage>
</organism>
<protein>
    <submittedName>
        <fullName evidence="1">Uncharacterized protein</fullName>
    </submittedName>
</protein>
<accession>A0ABV0ZTZ2</accession>
<comment type="caution">
    <text evidence="1">The sequence shown here is derived from an EMBL/GenBank/DDBJ whole genome shotgun (WGS) entry which is preliminary data.</text>
</comment>
<evidence type="ECO:0000313" key="1">
    <source>
        <dbReference type="EMBL" id="MEQ2309506.1"/>
    </source>
</evidence>
<sequence length="60" mass="6877">MIHSYGCTCLSHPAGRRSQCKTLQTSSHIYAPYSTVRQQGANWTMMDYRSALLFLIICFM</sequence>
<feature type="non-terminal residue" evidence="1">
    <location>
        <position position="60"/>
    </location>
</feature>